<protein>
    <submittedName>
        <fullName evidence="1">Uncharacterized protein</fullName>
    </submittedName>
</protein>
<name>A0A2A7B4B5_9FIRM</name>
<reference evidence="1 2" key="1">
    <citation type="journal article" date="2017" name="Front. Microbiol.">
        <title>New Insights into the Diversity of the Genus Faecalibacterium.</title>
        <authorList>
            <person name="Benevides L."/>
            <person name="Burman S."/>
            <person name="Martin R."/>
            <person name="Robert V."/>
            <person name="Thomas M."/>
            <person name="Miquel S."/>
            <person name="Chain F."/>
            <person name="Sokol H."/>
            <person name="Bermudez-Humaran L.G."/>
            <person name="Morrison M."/>
            <person name="Langella P."/>
            <person name="Azevedo V.A."/>
            <person name="Chatel J.M."/>
            <person name="Soares S."/>
        </authorList>
    </citation>
    <scope>NUCLEOTIDE SEQUENCE [LARGE SCALE GENOMIC DNA]</scope>
    <source>
        <strain evidence="1 2">AHMP21</strain>
    </source>
</reference>
<comment type="caution">
    <text evidence="1">The sequence shown here is derived from an EMBL/GenBank/DDBJ whole genome shotgun (WGS) entry which is preliminary data.</text>
</comment>
<dbReference type="AlphaFoldDB" id="A0A2A7B4B5"/>
<dbReference type="Proteomes" id="UP000220904">
    <property type="component" value="Unassembled WGS sequence"/>
</dbReference>
<dbReference type="EMBL" id="NOUV01000015">
    <property type="protein sequence ID" value="PDX86237.1"/>
    <property type="molecule type" value="Genomic_DNA"/>
</dbReference>
<evidence type="ECO:0000313" key="2">
    <source>
        <dbReference type="Proteomes" id="UP000220904"/>
    </source>
</evidence>
<sequence length="85" mass="9091">MYDRKCDVDIRLLGCALVLLVMALLTIHTGLAKKAVTAAADPAPAAVVSTQDTRLSEDTGSVRYGCIHVENLLPVSAIEKAHLQF</sequence>
<evidence type="ECO:0000313" key="1">
    <source>
        <dbReference type="EMBL" id="PDX86237.1"/>
    </source>
</evidence>
<gene>
    <name evidence="1" type="ORF">CHR60_10185</name>
</gene>
<organism evidence="1 2">
    <name type="scientific">Faecalibacterium prausnitzii</name>
    <dbReference type="NCBI Taxonomy" id="853"/>
    <lineage>
        <taxon>Bacteria</taxon>
        <taxon>Bacillati</taxon>
        <taxon>Bacillota</taxon>
        <taxon>Clostridia</taxon>
        <taxon>Eubacteriales</taxon>
        <taxon>Oscillospiraceae</taxon>
        <taxon>Faecalibacterium</taxon>
    </lineage>
</organism>
<dbReference type="RefSeq" id="WP_097792914.1">
    <property type="nucleotide sequence ID" value="NZ_NOUV01000015.1"/>
</dbReference>
<proteinExistence type="predicted"/>
<accession>A0A2A7B4B5</accession>